<evidence type="ECO:0000313" key="2">
    <source>
        <dbReference type="EMBL" id="SEJ63054.1"/>
    </source>
</evidence>
<dbReference type="AlphaFoldDB" id="A0A1H7AES9"/>
<keyword evidence="1" id="KW-0472">Membrane</keyword>
<organism evidence="2 3">
    <name type="scientific">Micromonospora phaseoli</name>
    <dbReference type="NCBI Taxonomy" id="1144548"/>
    <lineage>
        <taxon>Bacteria</taxon>
        <taxon>Bacillati</taxon>
        <taxon>Actinomycetota</taxon>
        <taxon>Actinomycetes</taxon>
        <taxon>Micromonosporales</taxon>
        <taxon>Micromonosporaceae</taxon>
        <taxon>Micromonospora</taxon>
    </lineage>
</organism>
<sequence length="282" mass="29770">MNDILDLPAERDLPPVAARTMHAHLLRMVGGRRPRTVRVRLAAAAAVLLVVTSAVAAIRWNRPDGGDLQILAMGAGELSPSLREAADQCVNWNSREVAAGRAAAEQRIPLSVTDLAVAIERGDRALVVFMNAAGYATCDMRLAGPGQEANGGGATNRWPHGDWLPGPVQRLLLTSTEPGGGDVSVSGRVSGRVDRLLLDHGDGRTTLARLSAGVFGLMTTGAGLTAESGPELVSYDGGGAEIDRRPLFQPEDQLDRCYTGPDGAVIYGRPGPSCLPAEQWQR</sequence>
<protein>
    <submittedName>
        <fullName evidence="2">Uncharacterized protein</fullName>
    </submittedName>
</protein>
<dbReference type="EMBL" id="FNYV01000006">
    <property type="protein sequence ID" value="SEJ63054.1"/>
    <property type="molecule type" value="Genomic_DNA"/>
</dbReference>
<name>A0A1H7AES9_9ACTN</name>
<evidence type="ECO:0000313" key="3">
    <source>
        <dbReference type="Proteomes" id="UP000198707"/>
    </source>
</evidence>
<accession>A0A1H7AES9</accession>
<dbReference type="Proteomes" id="UP000198707">
    <property type="component" value="Unassembled WGS sequence"/>
</dbReference>
<proteinExistence type="predicted"/>
<dbReference type="STRING" id="1144548.SAMN05443287_10639"/>
<keyword evidence="3" id="KW-1185">Reference proteome</keyword>
<keyword evidence="1" id="KW-0812">Transmembrane</keyword>
<reference evidence="3" key="1">
    <citation type="submission" date="2016-10" db="EMBL/GenBank/DDBJ databases">
        <authorList>
            <person name="Varghese N."/>
            <person name="Submissions S."/>
        </authorList>
    </citation>
    <scope>NUCLEOTIDE SEQUENCE [LARGE SCALE GENOMIC DNA]</scope>
    <source>
        <strain evidence="3">CGMCC 4.7038</strain>
    </source>
</reference>
<feature type="transmembrane region" description="Helical" evidence="1">
    <location>
        <begin position="41"/>
        <end position="60"/>
    </location>
</feature>
<dbReference type="OrthoDB" id="3350617at2"/>
<evidence type="ECO:0000256" key="1">
    <source>
        <dbReference type="SAM" id="Phobius"/>
    </source>
</evidence>
<gene>
    <name evidence="2" type="ORF">SAMN05443287_10639</name>
</gene>
<keyword evidence="1" id="KW-1133">Transmembrane helix</keyword>
<dbReference type="RefSeq" id="WP_092380886.1">
    <property type="nucleotide sequence ID" value="NZ_BOPI01000002.1"/>
</dbReference>